<evidence type="ECO:0000259" key="2">
    <source>
        <dbReference type="Pfam" id="PF09822"/>
    </source>
</evidence>
<sequence>MKASKKKSLQQLGLIIIAVIAVNIAGNFFFKRFDLTKDKRYTLSKSTLDMIKKVDQPLYIDVFLDGQFPPEFKRLQGETRQMLEEFRAYNSNIIFNFTDPLADESKADQFVAELSGLGFSPTNIQSNKNGKKSMIQVFPWAIANYGTKSVRVPLLINNFGNNADENISKSVQLLEFAFADALTKLATTEKKKIAVLKGNGEMNDKYLADFILNLKEYYLIGEFNLDSLANDQNKTMQNLAHFEAAIIAKPTEAFTDSEKYILDQYIMNGGKTLWLIDKVVADIDNLQNESQSALAYPLELNLDDMFFKYGIRINYNLVQDLLSTPITARSENGDFPIDWLYSPIIKSGENHPINKNVNLVKLEFANQIDTLKNNIKKTVLLKSSPESKLVGSPIEMSLHQFMEELNEAEFSKGNQTLGVLLEGKFTSAFKNRVKPFKADKSLDEGKDNKMIVIADGDIINYTYVNKKPLLNGLDQWTQQIYGNKDFLMNSINYLLDDNGLINIRGKNVELPLLDEKKVTENYTFTQFITIGLPILILAIFGLLFTYLRKRAYSK</sequence>
<dbReference type="InterPro" id="IPR055396">
    <property type="entry name" value="DUF7088"/>
</dbReference>
<accession>A0A495LWB5</accession>
<dbReference type="InterPro" id="IPR019863">
    <property type="entry name" value="Motility-assoc_ABC-rel_GldG"/>
</dbReference>
<evidence type="ECO:0000259" key="3">
    <source>
        <dbReference type="Pfam" id="PF23357"/>
    </source>
</evidence>
<evidence type="ECO:0000313" key="5">
    <source>
        <dbReference type="Proteomes" id="UP000277579"/>
    </source>
</evidence>
<proteinExistence type="predicted"/>
<dbReference type="AlphaFoldDB" id="A0A495LWB5"/>
<feature type="domain" description="DUF7088" evidence="3">
    <location>
        <begin position="37"/>
        <end position="143"/>
    </location>
</feature>
<dbReference type="EMBL" id="RBLC01000007">
    <property type="protein sequence ID" value="RKS17911.1"/>
    <property type="molecule type" value="Genomic_DNA"/>
</dbReference>
<protein>
    <submittedName>
        <fullName evidence="4">Gliding-associated putative ABC transporter substrate-binding component GldG</fullName>
    </submittedName>
</protein>
<dbReference type="RefSeq" id="WP_121377621.1">
    <property type="nucleotide sequence ID" value="NZ_RBLC01000007.1"/>
</dbReference>
<dbReference type="OrthoDB" id="9777219at2"/>
<reference evidence="4 5" key="1">
    <citation type="submission" date="2018-10" db="EMBL/GenBank/DDBJ databases">
        <title>Genomic Encyclopedia of Archaeal and Bacterial Type Strains, Phase II (KMG-II): from individual species to whole genera.</title>
        <authorList>
            <person name="Goeker M."/>
        </authorList>
    </citation>
    <scope>NUCLEOTIDE SEQUENCE [LARGE SCALE GENOMIC DNA]</scope>
    <source>
        <strain evidence="4 5">DSM 29537</strain>
    </source>
</reference>
<feature type="transmembrane region" description="Helical" evidence="1">
    <location>
        <begin position="12"/>
        <end position="30"/>
    </location>
</feature>
<gene>
    <name evidence="4" type="ORF">CLV94_3353</name>
</gene>
<feature type="domain" description="ABC-type uncharacterised transport system" evidence="2">
    <location>
        <begin position="190"/>
        <end position="490"/>
    </location>
</feature>
<comment type="caution">
    <text evidence="4">The sequence shown here is derived from an EMBL/GenBank/DDBJ whole genome shotgun (WGS) entry which is preliminary data.</text>
</comment>
<feature type="transmembrane region" description="Helical" evidence="1">
    <location>
        <begin position="527"/>
        <end position="547"/>
    </location>
</feature>
<dbReference type="NCBIfam" id="TIGR03521">
    <property type="entry name" value="GldG"/>
    <property type="match status" value="1"/>
</dbReference>
<keyword evidence="1" id="KW-1133">Transmembrane helix</keyword>
<name>A0A495LWB5_9FLAO</name>
<dbReference type="Proteomes" id="UP000277579">
    <property type="component" value="Unassembled WGS sequence"/>
</dbReference>
<organism evidence="4 5">
    <name type="scientific">Flavobacterium endophyticum</name>
    <dbReference type="NCBI Taxonomy" id="1540163"/>
    <lineage>
        <taxon>Bacteria</taxon>
        <taxon>Pseudomonadati</taxon>
        <taxon>Bacteroidota</taxon>
        <taxon>Flavobacteriia</taxon>
        <taxon>Flavobacteriales</taxon>
        <taxon>Flavobacteriaceae</taxon>
        <taxon>Flavobacterium</taxon>
    </lineage>
</organism>
<evidence type="ECO:0000313" key="4">
    <source>
        <dbReference type="EMBL" id="RKS17911.1"/>
    </source>
</evidence>
<dbReference type="InterPro" id="IPR019196">
    <property type="entry name" value="ABC_transp_unknown"/>
</dbReference>
<dbReference type="Pfam" id="PF23357">
    <property type="entry name" value="DUF7088"/>
    <property type="match status" value="1"/>
</dbReference>
<keyword evidence="1" id="KW-0812">Transmembrane</keyword>
<evidence type="ECO:0000256" key="1">
    <source>
        <dbReference type="SAM" id="Phobius"/>
    </source>
</evidence>
<keyword evidence="5" id="KW-1185">Reference proteome</keyword>
<dbReference type="Pfam" id="PF09822">
    <property type="entry name" value="ABC_transp_aux"/>
    <property type="match status" value="1"/>
</dbReference>
<keyword evidence="1" id="KW-0472">Membrane</keyword>